<dbReference type="InterPro" id="IPR058787">
    <property type="entry name" value="ApnL_M"/>
</dbReference>
<keyword evidence="4" id="KW-1185">Reference proteome</keyword>
<protein>
    <submittedName>
        <fullName evidence="3">Uncharacterized protein</fullName>
    </submittedName>
</protein>
<evidence type="ECO:0000259" key="1">
    <source>
        <dbReference type="Pfam" id="PF25837"/>
    </source>
</evidence>
<comment type="caution">
    <text evidence="3">The sequence shown here is derived from an EMBL/GenBank/DDBJ whole genome shotgun (WGS) entry which is preliminary data.</text>
</comment>
<name>A0A7Z0AB62_9MICO</name>
<feature type="domain" description="D-apionate lactonase TIM barrel" evidence="2">
    <location>
        <begin position="361"/>
        <end position="512"/>
    </location>
</feature>
<accession>A0A7Z0AB62</accession>
<feature type="domain" description="D-apionate lactonase N-terminal" evidence="1">
    <location>
        <begin position="5"/>
        <end position="221"/>
    </location>
</feature>
<dbReference type="Proteomes" id="UP000539111">
    <property type="component" value="Unassembled WGS sequence"/>
</dbReference>
<gene>
    <name evidence="3" type="ORF">BJY26_001267</name>
</gene>
<evidence type="ECO:0000259" key="2">
    <source>
        <dbReference type="Pfam" id="PF25838"/>
    </source>
</evidence>
<dbReference type="Pfam" id="PF25838">
    <property type="entry name" value="Apionate_lact_M"/>
    <property type="match status" value="1"/>
</dbReference>
<dbReference type="InterPro" id="IPR058788">
    <property type="entry name" value="ApnL_N"/>
</dbReference>
<organism evidence="3 4">
    <name type="scientific">Spelaeicoccus albus</name>
    <dbReference type="NCBI Taxonomy" id="1280376"/>
    <lineage>
        <taxon>Bacteria</taxon>
        <taxon>Bacillati</taxon>
        <taxon>Actinomycetota</taxon>
        <taxon>Actinomycetes</taxon>
        <taxon>Micrococcales</taxon>
        <taxon>Brevibacteriaceae</taxon>
        <taxon>Spelaeicoccus</taxon>
    </lineage>
</organism>
<evidence type="ECO:0000313" key="3">
    <source>
        <dbReference type="EMBL" id="NYI66961.1"/>
    </source>
</evidence>
<dbReference type="Pfam" id="PF25837">
    <property type="entry name" value="Apionate_lact_N"/>
    <property type="match status" value="1"/>
</dbReference>
<evidence type="ECO:0000313" key="4">
    <source>
        <dbReference type="Proteomes" id="UP000539111"/>
    </source>
</evidence>
<dbReference type="AlphaFoldDB" id="A0A7Z0AB62"/>
<dbReference type="RefSeq" id="WP_179426636.1">
    <property type="nucleotide sequence ID" value="NZ_JACBZP010000001.1"/>
</dbReference>
<sequence>MNASDWSDFEPDDRLVRLGEWSVSLRGCELADVAFEGRRLLRGIRFVVRDHDWRTARNIAERVDVDAAAGVLELEARSMYGDRGVVEWRIRLTADGGTITADVSAKVTVAFRRNRVGLIVLQSPELAGKKLTVVHSDDSVDETQFPTTIAPHQPALDVSGYDWDTNGVSAHLRFAGDIFEMEDQRNWTDASYKTYSTPLSDPFPVDMTPGDVIEQSLTLTADLTSSQAPSAIEGADSPIELDDPFDIAPITAEPPTIQFGASTAPDEPAADARGPSTTILVEIPADEPCWPAVFDRALADASGGSIDVRIIFRDPHELAPVVAALRGLPVVRVGIFDRRTHLSSPELLPELRRIATEIGCEAVAGTRAHFTELNRSIDLLGAWEGPLTFSITPQMHDTSKAQLVESLAMQRVVAENAVRLAARRPLHIGPVTLRPRFNAVATSPFYPSTAGDVRAGYGAEFVTDSTDPRQHSPTTARWRQASIAALSVPGVQSVTYFEAWGPRGVVADRMSWQKWAGLTPA</sequence>
<dbReference type="EMBL" id="JACBZP010000001">
    <property type="protein sequence ID" value="NYI66961.1"/>
    <property type="molecule type" value="Genomic_DNA"/>
</dbReference>
<reference evidence="3 4" key="1">
    <citation type="submission" date="2020-07" db="EMBL/GenBank/DDBJ databases">
        <title>Sequencing the genomes of 1000 actinobacteria strains.</title>
        <authorList>
            <person name="Klenk H.-P."/>
        </authorList>
    </citation>
    <scope>NUCLEOTIDE SEQUENCE [LARGE SCALE GENOMIC DNA]</scope>
    <source>
        <strain evidence="3 4">DSM 26341</strain>
    </source>
</reference>
<proteinExistence type="predicted"/>